<feature type="region of interest" description="Disordered" evidence="1">
    <location>
        <begin position="1"/>
        <end position="21"/>
    </location>
</feature>
<evidence type="ECO:0000313" key="3">
    <source>
        <dbReference type="Proteomes" id="UP001066276"/>
    </source>
</evidence>
<evidence type="ECO:0000256" key="1">
    <source>
        <dbReference type="SAM" id="MobiDB-lite"/>
    </source>
</evidence>
<gene>
    <name evidence="2" type="ORF">NDU88_003724</name>
</gene>
<feature type="non-terminal residue" evidence="2">
    <location>
        <position position="1"/>
    </location>
</feature>
<evidence type="ECO:0000313" key="2">
    <source>
        <dbReference type="EMBL" id="KAJ1125292.1"/>
    </source>
</evidence>
<sequence length="57" mass="6214">VQSRCGGVGHKCNRDSESQSVKSSLCGKGEKAAAALFRISLDTDRLNPHFQASRVYF</sequence>
<comment type="caution">
    <text evidence="2">The sequence shown here is derived from an EMBL/GenBank/DDBJ whole genome shotgun (WGS) entry which is preliminary data.</text>
</comment>
<name>A0AAV7PAF3_PLEWA</name>
<keyword evidence="3" id="KW-1185">Reference proteome</keyword>
<feature type="non-terminal residue" evidence="2">
    <location>
        <position position="57"/>
    </location>
</feature>
<dbReference type="AlphaFoldDB" id="A0AAV7PAF3"/>
<dbReference type="EMBL" id="JANPWB010000011">
    <property type="protein sequence ID" value="KAJ1125292.1"/>
    <property type="molecule type" value="Genomic_DNA"/>
</dbReference>
<organism evidence="2 3">
    <name type="scientific">Pleurodeles waltl</name>
    <name type="common">Iberian ribbed newt</name>
    <dbReference type="NCBI Taxonomy" id="8319"/>
    <lineage>
        <taxon>Eukaryota</taxon>
        <taxon>Metazoa</taxon>
        <taxon>Chordata</taxon>
        <taxon>Craniata</taxon>
        <taxon>Vertebrata</taxon>
        <taxon>Euteleostomi</taxon>
        <taxon>Amphibia</taxon>
        <taxon>Batrachia</taxon>
        <taxon>Caudata</taxon>
        <taxon>Salamandroidea</taxon>
        <taxon>Salamandridae</taxon>
        <taxon>Pleurodelinae</taxon>
        <taxon>Pleurodeles</taxon>
    </lineage>
</organism>
<protein>
    <submittedName>
        <fullName evidence="2">Uncharacterized protein</fullName>
    </submittedName>
</protein>
<accession>A0AAV7PAF3</accession>
<proteinExistence type="predicted"/>
<dbReference type="Proteomes" id="UP001066276">
    <property type="component" value="Chromosome 7"/>
</dbReference>
<reference evidence="2" key="1">
    <citation type="journal article" date="2022" name="bioRxiv">
        <title>Sequencing and chromosome-scale assembly of the giantPleurodeles waltlgenome.</title>
        <authorList>
            <person name="Brown T."/>
            <person name="Elewa A."/>
            <person name="Iarovenko S."/>
            <person name="Subramanian E."/>
            <person name="Araus A.J."/>
            <person name="Petzold A."/>
            <person name="Susuki M."/>
            <person name="Suzuki K.-i.T."/>
            <person name="Hayashi T."/>
            <person name="Toyoda A."/>
            <person name="Oliveira C."/>
            <person name="Osipova E."/>
            <person name="Leigh N.D."/>
            <person name="Simon A."/>
            <person name="Yun M.H."/>
        </authorList>
    </citation>
    <scope>NUCLEOTIDE SEQUENCE</scope>
    <source>
        <strain evidence="2">20211129_DDA</strain>
        <tissue evidence="2">Liver</tissue>
    </source>
</reference>